<dbReference type="EMBL" id="UYRU01107046">
    <property type="protein sequence ID" value="VDN43202.1"/>
    <property type="molecule type" value="Genomic_DNA"/>
</dbReference>
<feature type="chain" id="PRO_5018067322" description="CPL domain-containing protein" evidence="2">
    <location>
        <begin position="25"/>
        <end position="204"/>
    </location>
</feature>
<dbReference type="InterPro" id="IPR040059">
    <property type="entry name" value="PUM3"/>
</dbReference>
<dbReference type="SUPFAM" id="SSF48371">
    <property type="entry name" value="ARM repeat"/>
    <property type="match status" value="1"/>
</dbReference>
<evidence type="ECO:0000313" key="3">
    <source>
        <dbReference type="EMBL" id="VDN43202.1"/>
    </source>
</evidence>
<organism evidence="3 4">
    <name type="scientific">Dibothriocephalus latus</name>
    <name type="common">Fish tapeworm</name>
    <name type="synonym">Diphyllobothrium latum</name>
    <dbReference type="NCBI Taxonomy" id="60516"/>
    <lineage>
        <taxon>Eukaryota</taxon>
        <taxon>Metazoa</taxon>
        <taxon>Spiralia</taxon>
        <taxon>Lophotrochozoa</taxon>
        <taxon>Platyhelminthes</taxon>
        <taxon>Cestoda</taxon>
        <taxon>Eucestoda</taxon>
        <taxon>Diphyllobothriidea</taxon>
        <taxon>Diphyllobothriidae</taxon>
        <taxon>Dibothriocephalus</taxon>
    </lineage>
</organism>
<dbReference type="InterPro" id="IPR016024">
    <property type="entry name" value="ARM-type_fold"/>
</dbReference>
<dbReference type="InterPro" id="IPR011989">
    <property type="entry name" value="ARM-like"/>
</dbReference>
<dbReference type="Proteomes" id="UP000281553">
    <property type="component" value="Unassembled WGS sequence"/>
</dbReference>
<keyword evidence="4" id="KW-1185">Reference proteome</keyword>
<gene>
    <name evidence="3" type="ORF">DILT_LOCUS19026</name>
</gene>
<evidence type="ECO:0000256" key="2">
    <source>
        <dbReference type="SAM" id="SignalP"/>
    </source>
</evidence>
<dbReference type="GO" id="GO:0003729">
    <property type="term" value="F:mRNA binding"/>
    <property type="evidence" value="ECO:0007669"/>
    <property type="project" value="TreeGrafter"/>
</dbReference>
<dbReference type="PANTHER" id="PTHR13389:SF0">
    <property type="entry name" value="PUMILIO HOMOLOG 3"/>
    <property type="match status" value="1"/>
</dbReference>
<name>A0A3P7RIK2_DIBLA</name>
<accession>A0A3P7RIK2</accession>
<proteinExistence type="predicted"/>
<feature type="signal peptide" evidence="2">
    <location>
        <begin position="1"/>
        <end position="24"/>
    </location>
</feature>
<evidence type="ECO:0000256" key="1">
    <source>
        <dbReference type="SAM" id="MobiDB-lite"/>
    </source>
</evidence>
<dbReference type="OrthoDB" id="497380at2759"/>
<dbReference type="AlphaFoldDB" id="A0A3P7RIK2"/>
<keyword evidence="2" id="KW-0732">Signal</keyword>
<dbReference type="Gene3D" id="1.25.10.10">
    <property type="entry name" value="Leucine-rich Repeat Variant"/>
    <property type="match status" value="1"/>
</dbReference>
<sequence length="204" mass="22846">MKTNHIRHLVLRLVRLTIIQHLLLEYLTAVLKSPESLQTHQEHQNHPKTEQDPTTEPQDPTAEQQQPPPKQESTSLVPNLEDASADGTGEVAEDGEEEEDGKKKGKAAREESLQTLLETLLEAQIVSMLHTREGVRAALAVLWLCPPKDRKTLVRSLKTFVASLAYDEHGHLFLMGLLDAVDDTKLICKYVIKVGFATAFFNQP</sequence>
<evidence type="ECO:0008006" key="5">
    <source>
        <dbReference type="Google" id="ProtNLM"/>
    </source>
</evidence>
<dbReference type="GO" id="GO:0006417">
    <property type="term" value="P:regulation of translation"/>
    <property type="evidence" value="ECO:0007669"/>
    <property type="project" value="TreeGrafter"/>
</dbReference>
<feature type="compositionally biased region" description="Basic and acidic residues" evidence="1">
    <location>
        <begin position="40"/>
        <end position="51"/>
    </location>
</feature>
<evidence type="ECO:0000313" key="4">
    <source>
        <dbReference type="Proteomes" id="UP000281553"/>
    </source>
</evidence>
<protein>
    <recommendedName>
        <fullName evidence="5">CPL domain-containing protein</fullName>
    </recommendedName>
</protein>
<feature type="region of interest" description="Disordered" evidence="1">
    <location>
        <begin position="37"/>
        <end position="109"/>
    </location>
</feature>
<dbReference type="PANTHER" id="PTHR13389">
    <property type="entry name" value="PUMILIO HOMOLOG 3"/>
    <property type="match status" value="1"/>
</dbReference>
<feature type="compositionally biased region" description="Polar residues" evidence="1">
    <location>
        <begin position="52"/>
        <end position="77"/>
    </location>
</feature>
<reference evidence="3 4" key="1">
    <citation type="submission" date="2018-11" db="EMBL/GenBank/DDBJ databases">
        <authorList>
            <consortium name="Pathogen Informatics"/>
        </authorList>
    </citation>
    <scope>NUCLEOTIDE SEQUENCE [LARGE SCALE GENOMIC DNA]</scope>
</reference>
<dbReference type="GO" id="GO:0005730">
    <property type="term" value="C:nucleolus"/>
    <property type="evidence" value="ECO:0007669"/>
    <property type="project" value="TreeGrafter"/>
</dbReference>